<feature type="transmembrane region" description="Helical" evidence="1">
    <location>
        <begin position="52"/>
        <end position="70"/>
    </location>
</feature>
<keyword evidence="1" id="KW-0812">Transmembrane</keyword>
<sequence>MFDSIGAFTKQFTPIEGGYLYYPSKKAGGKLVTADEYEQLTDSWRKVAGRRGIWTAVGIVVLAIFVWTAISELLSLPDWSDRIIIAASVIGISAWLLWASFAPRRLVRDRSAIVPPRPTSEARRQARALLNWRFIIFALLFTGVAFLGSFNSLDRDLRTWAWLIGSGAFFGLYIWIAIQKFRDR</sequence>
<gene>
    <name evidence="2" type="ORF">FHT02_002302</name>
</gene>
<dbReference type="AlphaFoldDB" id="A0A840YQD0"/>
<feature type="transmembrane region" description="Helical" evidence="1">
    <location>
        <begin position="82"/>
        <end position="101"/>
    </location>
</feature>
<keyword evidence="1" id="KW-1133">Transmembrane helix</keyword>
<keyword evidence="1" id="KW-0472">Membrane</keyword>
<dbReference type="Proteomes" id="UP000527143">
    <property type="component" value="Unassembled WGS sequence"/>
</dbReference>
<organism evidence="2 3">
    <name type="scientific">Sphingomonas xinjiangensis</name>
    <dbReference type="NCBI Taxonomy" id="643568"/>
    <lineage>
        <taxon>Bacteria</taxon>
        <taxon>Pseudomonadati</taxon>
        <taxon>Pseudomonadota</taxon>
        <taxon>Alphaproteobacteria</taxon>
        <taxon>Sphingomonadales</taxon>
        <taxon>Sphingomonadaceae</taxon>
        <taxon>Sphingomonas</taxon>
    </lineage>
</organism>
<comment type="caution">
    <text evidence="2">The sequence shown here is derived from an EMBL/GenBank/DDBJ whole genome shotgun (WGS) entry which is preliminary data.</text>
</comment>
<name>A0A840YQD0_9SPHN</name>
<keyword evidence="3" id="KW-1185">Reference proteome</keyword>
<protein>
    <submittedName>
        <fullName evidence="2">Uncharacterized protein</fullName>
    </submittedName>
</protein>
<dbReference type="RefSeq" id="WP_184087569.1">
    <property type="nucleotide sequence ID" value="NZ_JACIJF010000006.1"/>
</dbReference>
<dbReference type="EMBL" id="JACIJF010000006">
    <property type="protein sequence ID" value="MBB5711061.1"/>
    <property type="molecule type" value="Genomic_DNA"/>
</dbReference>
<evidence type="ECO:0000313" key="3">
    <source>
        <dbReference type="Proteomes" id="UP000527143"/>
    </source>
</evidence>
<reference evidence="2 3" key="1">
    <citation type="submission" date="2020-08" db="EMBL/GenBank/DDBJ databases">
        <title>Genomic Encyclopedia of Type Strains, Phase IV (KMG-IV): sequencing the most valuable type-strain genomes for metagenomic binning, comparative biology and taxonomic classification.</title>
        <authorList>
            <person name="Goeker M."/>
        </authorList>
    </citation>
    <scope>NUCLEOTIDE SEQUENCE [LARGE SCALE GENOMIC DNA]</scope>
    <source>
        <strain evidence="2 3">DSM 26736</strain>
    </source>
</reference>
<feature type="transmembrane region" description="Helical" evidence="1">
    <location>
        <begin position="160"/>
        <end position="178"/>
    </location>
</feature>
<evidence type="ECO:0000256" key="1">
    <source>
        <dbReference type="SAM" id="Phobius"/>
    </source>
</evidence>
<accession>A0A840YQD0</accession>
<feature type="transmembrane region" description="Helical" evidence="1">
    <location>
        <begin position="130"/>
        <end position="148"/>
    </location>
</feature>
<proteinExistence type="predicted"/>
<evidence type="ECO:0000313" key="2">
    <source>
        <dbReference type="EMBL" id="MBB5711061.1"/>
    </source>
</evidence>